<feature type="compositionally biased region" description="Low complexity" evidence="1">
    <location>
        <begin position="150"/>
        <end position="162"/>
    </location>
</feature>
<dbReference type="EMBL" id="JANPWB010000003">
    <property type="protein sequence ID" value="KAJ1203993.1"/>
    <property type="molecule type" value="Genomic_DNA"/>
</dbReference>
<evidence type="ECO:0000313" key="2">
    <source>
        <dbReference type="EMBL" id="KAJ1203993.1"/>
    </source>
</evidence>
<feature type="compositionally biased region" description="Polar residues" evidence="1">
    <location>
        <begin position="103"/>
        <end position="124"/>
    </location>
</feature>
<feature type="compositionally biased region" description="Basic residues" evidence="1">
    <location>
        <begin position="259"/>
        <end position="270"/>
    </location>
</feature>
<evidence type="ECO:0000313" key="3">
    <source>
        <dbReference type="Proteomes" id="UP001066276"/>
    </source>
</evidence>
<reference evidence="2" key="1">
    <citation type="journal article" date="2022" name="bioRxiv">
        <title>Sequencing and chromosome-scale assembly of the giantPleurodeles waltlgenome.</title>
        <authorList>
            <person name="Brown T."/>
            <person name="Elewa A."/>
            <person name="Iarovenko S."/>
            <person name="Subramanian E."/>
            <person name="Araus A.J."/>
            <person name="Petzold A."/>
            <person name="Susuki M."/>
            <person name="Suzuki K.-i.T."/>
            <person name="Hayashi T."/>
            <person name="Toyoda A."/>
            <person name="Oliveira C."/>
            <person name="Osipova E."/>
            <person name="Leigh N.D."/>
            <person name="Simon A."/>
            <person name="Yun M.H."/>
        </authorList>
    </citation>
    <scope>NUCLEOTIDE SEQUENCE</scope>
    <source>
        <strain evidence="2">20211129_DDA</strain>
        <tissue evidence="2">Liver</tissue>
    </source>
</reference>
<feature type="compositionally biased region" description="Polar residues" evidence="1">
    <location>
        <begin position="199"/>
        <end position="226"/>
    </location>
</feature>
<comment type="caution">
    <text evidence="2">The sequence shown here is derived from an EMBL/GenBank/DDBJ whole genome shotgun (WGS) entry which is preliminary data.</text>
</comment>
<protein>
    <submittedName>
        <fullName evidence="2">Uncharacterized protein</fullName>
    </submittedName>
</protein>
<evidence type="ECO:0000256" key="1">
    <source>
        <dbReference type="SAM" id="MobiDB-lite"/>
    </source>
</evidence>
<sequence length="314" mass="34524">MNSGPHTISVLSRAEKQIYNQQRYRKDSRCQASSGRALRPFSKVYSKRIESSQQWLPQAVGLPRPASLPQRRLFFAPPPGPAQHQSKLPVPNGRKAGPCNVARRSQSSTAGTSTDFQDGSSRQPQPDLAGADPHSRPVVEPLLQQKSKRAANPANGPAAGAPKLRRAQESCLHGYSCSKSVPALRRGPQPASTHRRTGRSQQAAIGLQSTRGRPTRQSRGPTSPSPGSHKDSRSQGSRVPWSDPTVDPAPHVELPASSRRQRHNWRRRTPHQTNQPYQESLRRHVPSRPVQLGPGPPSPPRIYVCQKPVLYPPL</sequence>
<accession>A0AAV7VUG1</accession>
<feature type="region of interest" description="Disordered" evidence="1">
    <location>
        <begin position="143"/>
        <end position="162"/>
    </location>
</feature>
<name>A0AAV7VUG1_PLEWA</name>
<gene>
    <name evidence="2" type="ORF">NDU88_007774</name>
</gene>
<feature type="region of interest" description="Disordered" evidence="1">
    <location>
        <begin position="70"/>
        <end position="137"/>
    </location>
</feature>
<dbReference type="Proteomes" id="UP001066276">
    <property type="component" value="Chromosome 2_1"/>
</dbReference>
<proteinExistence type="predicted"/>
<organism evidence="2 3">
    <name type="scientific">Pleurodeles waltl</name>
    <name type="common">Iberian ribbed newt</name>
    <dbReference type="NCBI Taxonomy" id="8319"/>
    <lineage>
        <taxon>Eukaryota</taxon>
        <taxon>Metazoa</taxon>
        <taxon>Chordata</taxon>
        <taxon>Craniata</taxon>
        <taxon>Vertebrata</taxon>
        <taxon>Euteleostomi</taxon>
        <taxon>Amphibia</taxon>
        <taxon>Batrachia</taxon>
        <taxon>Caudata</taxon>
        <taxon>Salamandroidea</taxon>
        <taxon>Salamandridae</taxon>
        <taxon>Pleurodelinae</taxon>
        <taxon>Pleurodeles</taxon>
    </lineage>
</organism>
<dbReference type="AlphaFoldDB" id="A0AAV7VUG1"/>
<feature type="region of interest" description="Disordered" evidence="1">
    <location>
        <begin position="179"/>
        <end position="301"/>
    </location>
</feature>
<keyword evidence="3" id="KW-1185">Reference proteome</keyword>